<gene>
    <name evidence="1" type="ORF">EJ06DRAFT_130656</name>
</gene>
<dbReference type="AlphaFoldDB" id="A0A6G1HP91"/>
<evidence type="ECO:0000313" key="1">
    <source>
        <dbReference type="EMBL" id="KAF2397659.1"/>
    </source>
</evidence>
<organism evidence="1 2">
    <name type="scientific">Trichodelitschia bisporula</name>
    <dbReference type="NCBI Taxonomy" id="703511"/>
    <lineage>
        <taxon>Eukaryota</taxon>
        <taxon>Fungi</taxon>
        <taxon>Dikarya</taxon>
        <taxon>Ascomycota</taxon>
        <taxon>Pezizomycotina</taxon>
        <taxon>Dothideomycetes</taxon>
        <taxon>Dothideomycetes incertae sedis</taxon>
        <taxon>Phaeotrichales</taxon>
        <taxon>Phaeotrichaceae</taxon>
        <taxon>Trichodelitschia</taxon>
    </lineage>
</organism>
<reference evidence="1" key="1">
    <citation type="journal article" date="2020" name="Stud. Mycol.">
        <title>101 Dothideomycetes genomes: a test case for predicting lifestyles and emergence of pathogens.</title>
        <authorList>
            <person name="Haridas S."/>
            <person name="Albert R."/>
            <person name="Binder M."/>
            <person name="Bloem J."/>
            <person name="Labutti K."/>
            <person name="Salamov A."/>
            <person name="Andreopoulos B."/>
            <person name="Baker S."/>
            <person name="Barry K."/>
            <person name="Bills G."/>
            <person name="Bluhm B."/>
            <person name="Cannon C."/>
            <person name="Castanera R."/>
            <person name="Culley D."/>
            <person name="Daum C."/>
            <person name="Ezra D."/>
            <person name="Gonzalez J."/>
            <person name="Henrissat B."/>
            <person name="Kuo A."/>
            <person name="Liang C."/>
            <person name="Lipzen A."/>
            <person name="Lutzoni F."/>
            <person name="Magnuson J."/>
            <person name="Mondo S."/>
            <person name="Nolan M."/>
            <person name="Ohm R."/>
            <person name="Pangilinan J."/>
            <person name="Park H.-J."/>
            <person name="Ramirez L."/>
            <person name="Alfaro M."/>
            <person name="Sun H."/>
            <person name="Tritt A."/>
            <person name="Yoshinaga Y."/>
            <person name="Zwiers L.-H."/>
            <person name="Turgeon B."/>
            <person name="Goodwin S."/>
            <person name="Spatafora J."/>
            <person name="Crous P."/>
            <person name="Grigoriev I."/>
        </authorList>
    </citation>
    <scope>NUCLEOTIDE SEQUENCE</scope>
    <source>
        <strain evidence="1">CBS 262.69</strain>
    </source>
</reference>
<dbReference type="EMBL" id="ML996702">
    <property type="protein sequence ID" value="KAF2397659.1"/>
    <property type="molecule type" value="Genomic_DNA"/>
</dbReference>
<proteinExistence type="predicted"/>
<dbReference type="Proteomes" id="UP000799640">
    <property type="component" value="Unassembled WGS sequence"/>
</dbReference>
<name>A0A6G1HP91_9PEZI</name>
<sequence length="362" mass="40910">MPMEGARQKAGTLEDACRIVYLILSVSRHSLLHRFSTRLYPDSRYAFLSRLLSPLHLTRFAPVKPSPPSATMSDDSLVKSVLDRGLLVSSSKQTEHQRSGWEEPIPTIPESHTSWTKLFTEGDVVSHSTLEMRDKLADHRIDAWWFYGALQPILLREPDASTREPSFVKRMKMFERSTMVLMGMFLAVVLASYNEEKGLAPPLIYFLDATRHHISFGQVKVEFHTDGGIYSLARSGGRATRGSFDYHLILIKWKGTDLGSACLPQIFGEALACVQSRVKLADGLPLSQKRLRIFLIIMRQMSTRIISFHFNSEYLQWVEVPSTPPQDAPKVEIREAEPMNLATGEGRLLAVQRVWGVLDSVL</sequence>
<protein>
    <submittedName>
        <fullName evidence="1">Uncharacterized protein</fullName>
    </submittedName>
</protein>
<accession>A0A6G1HP91</accession>
<keyword evidence="2" id="KW-1185">Reference proteome</keyword>
<evidence type="ECO:0000313" key="2">
    <source>
        <dbReference type="Proteomes" id="UP000799640"/>
    </source>
</evidence>